<dbReference type="GO" id="GO:2000601">
    <property type="term" value="P:positive regulation of Arp2/3 complex-mediated actin nucleation"/>
    <property type="evidence" value="ECO:0007669"/>
    <property type="project" value="TreeGrafter"/>
</dbReference>
<comment type="subcellular location">
    <subcellularLocation>
        <location evidence="2">Cytoplasm</location>
        <location evidence="2">Cytoskeleton</location>
    </subcellularLocation>
</comment>
<comment type="function">
    <text evidence="2">Involved in regulation of actin and microtubule organization. Part of a WAVE complex that activates the Arp2/3 complex.</text>
</comment>
<feature type="compositionally biased region" description="Basic and acidic residues" evidence="3">
    <location>
        <begin position="444"/>
        <end position="456"/>
    </location>
</feature>
<feature type="region of interest" description="Disordered" evidence="3">
    <location>
        <begin position="1415"/>
        <end position="1454"/>
    </location>
</feature>
<dbReference type="EMBL" id="CM007372">
    <property type="protein sequence ID" value="OIW00877.1"/>
    <property type="molecule type" value="Genomic_DNA"/>
</dbReference>
<feature type="compositionally biased region" description="Low complexity" evidence="3">
    <location>
        <begin position="462"/>
        <end position="476"/>
    </location>
</feature>
<organism evidence="4 5">
    <name type="scientific">Lupinus angustifolius</name>
    <name type="common">Narrow-leaved blue lupine</name>
    <dbReference type="NCBI Taxonomy" id="3871"/>
    <lineage>
        <taxon>Eukaryota</taxon>
        <taxon>Viridiplantae</taxon>
        <taxon>Streptophyta</taxon>
        <taxon>Embryophyta</taxon>
        <taxon>Tracheophyta</taxon>
        <taxon>Spermatophyta</taxon>
        <taxon>Magnoliopsida</taxon>
        <taxon>eudicotyledons</taxon>
        <taxon>Gunneridae</taxon>
        <taxon>Pentapetalae</taxon>
        <taxon>rosids</taxon>
        <taxon>fabids</taxon>
        <taxon>Fabales</taxon>
        <taxon>Fabaceae</taxon>
        <taxon>Papilionoideae</taxon>
        <taxon>50 kb inversion clade</taxon>
        <taxon>genistoids sensu lato</taxon>
        <taxon>core genistoids</taxon>
        <taxon>Genisteae</taxon>
        <taxon>Lupinus</taxon>
    </lineage>
</organism>
<keyword evidence="5" id="KW-1185">Reference proteome</keyword>
<keyword evidence="2" id="KW-0963">Cytoplasm</keyword>
<protein>
    <recommendedName>
        <fullName evidence="2">Protein SCAR</fullName>
    </recommendedName>
    <alternativeName>
        <fullName evidence="2">Protein WAVE</fullName>
    </alternativeName>
</protein>
<accession>A0A1J7HGM2</accession>
<dbReference type="OMA" id="HHSSFYT"/>
<feature type="region of interest" description="Disordered" evidence="3">
    <location>
        <begin position="1004"/>
        <end position="1023"/>
    </location>
</feature>
<evidence type="ECO:0000313" key="5">
    <source>
        <dbReference type="Proteomes" id="UP000188354"/>
    </source>
</evidence>
<keyword evidence="2" id="KW-0009">Actin-binding</keyword>
<name>A0A1J7HGM2_LUPAN</name>
<dbReference type="GO" id="GO:0003779">
    <property type="term" value="F:actin binding"/>
    <property type="evidence" value="ECO:0007669"/>
    <property type="project" value="UniProtKB-UniRule"/>
</dbReference>
<evidence type="ECO:0000256" key="3">
    <source>
        <dbReference type="SAM" id="MobiDB-lite"/>
    </source>
</evidence>
<dbReference type="GO" id="GO:0030036">
    <property type="term" value="P:actin cytoskeleton organization"/>
    <property type="evidence" value="ECO:0007669"/>
    <property type="project" value="UniProtKB-UniRule"/>
</dbReference>
<feature type="compositionally biased region" description="Polar residues" evidence="3">
    <location>
        <begin position="492"/>
        <end position="506"/>
    </location>
</feature>
<dbReference type="KEGG" id="lang:109362431"/>
<gene>
    <name evidence="4" type="ORF">TanjilG_22675</name>
</gene>
<dbReference type="Gramene" id="OIW00877">
    <property type="protein sequence ID" value="OIW00877"/>
    <property type="gene ID" value="TanjilG_22675"/>
</dbReference>
<dbReference type="Gene3D" id="6.10.280.150">
    <property type="match status" value="2"/>
</dbReference>
<evidence type="ECO:0000256" key="1">
    <source>
        <dbReference type="ARBA" id="ARBA00006993"/>
    </source>
</evidence>
<dbReference type="PANTHER" id="PTHR12902:SF1">
    <property type="entry name" value="WISKOTT-ALDRICH SYNDROME PROTEIN FAMILY MEMBER"/>
    <property type="match status" value="1"/>
</dbReference>
<dbReference type="GO" id="GO:0034237">
    <property type="term" value="F:protein kinase A regulatory subunit binding"/>
    <property type="evidence" value="ECO:0007669"/>
    <property type="project" value="TreeGrafter"/>
</dbReference>
<dbReference type="Proteomes" id="UP000188354">
    <property type="component" value="Chromosome LG12"/>
</dbReference>
<feature type="compositionally biased region" description="Polar residues" evidence="3">
    <location>
        <begin position="1007"/>
        <end position="1017"/>
    </location>
</feature>
<sequence length="1578" mass="174596">MPLSKYHIRNEHSLADPELYRSADKDDPEALLEGVSMAALVGLLRQLGDLAEFAAQIFHNLHEEVMVTAARGHCLMDRVQQLEAEVPSLEKAFYSQTHHSSFFTSGGIGWHPNLRSEQNLVTHGDMPRFIMDSYEECRGPPRLFLLDKFDVAGAGACLKRYTDPSFFKIELASIATGEVHRGKRIRKVKQKKGARLRDGEAPIVQSHSKLHQLLLEDRIENGYSNPARLVRLKKRQLNGHSAETEAGKCYMEKFLETPSPAHKMIFETSLIPLPLKLPLDDTSEAGIRILEISSINPVKNSFEYHKSPNEEELELKPFSEVNGETYGDLPEAKEQISLGVTDEMSSSDPKLPREREVTVHDQTKIRGSLDGYHSDDVASEVDNYMDALTTMDSELETDNEWKPKKGFLSIQKVTDTDGKEDHQLQARFSDSQSFGDSSTSDESNSFKEDRNGEKVQARLSDSHSTGTSSTSDSISSVRRDGNEHVELLAHFSDSQSFGNSSTSDENNSFKKDPSCFTHSASLSTVVENTPSESVLFRYAKYHEPQVEDTSSNQIPLIVEFQNTDCGKVVMHDDANVKEESSDSWQASSDLVTTELDLCSASPVTIPVGTQSDEIPPDPAELNLRLEDNEDRTGLVESISAKPISLSLLKDDAFPVNSSDKKSVDNLEDDDPYVHSDDLEDLSPVHPVNCFNGEVSSGLILESPNDEPCSAEIEVLYSDLQSKMVHSDEIRESTCSVDPFDGNGCYKNQSSPDNLVMVNDVVTENIQSEDQAFFTVPSVDNAENDAGIVTCPPSGLINSPSRSLSDLQELLSGSSDSFKVAMELAQIFIDSNKEKGENPLEPSTEITSSDTIFSPMTNVTKSVESFSSFEDLHEKEMEVSEAIGKQKTVDKPELACADVQLNLNKPVPCYVNDSEGWNNIQSSAIEQFSHSAFVDDLKMLPEFSRLDTQQSESIFNDQNDLLQNGQDNYPSSSCNQMRSETNAELFLQSQIGEQDTEFLPRDEENFASEKSQSQQMQRYRSKQENIHATSEFAPEIYGDGPSSSYSSGQEINTTKNVMDPLKSPLPDFFPKATEDNLDVIPPMPPLPPMQWRMGKLQHASLFSKREEVEVNWASVQAMQPIKPDKKSQPGFPTSERDTLLHQSQFLPVMAVESDNLQHSGFPVGVSRNPVAIPLKLPIMVNDAIGQYNYVVLDRNQIQNPFLTSPVVSSGRPPHDYIVASEREMVQNSKLCSPILPAEFAASGHDSISPPENLCHPPSQFMSLTSSEVKTTQHSISNVVSTCRPPNGYDGDFEGEMLPSSNQHLKIPPAECDVFGHDSIAPQENLIQSPSQLMLETSSEVKTLEQSISNVVSMGMAPHGYAVTSEGEMVQNSNSLPPVSPAECSVSGHDSTSIQESPTHPPSQLMKETSLEVKTLQSMSNAEGEQGHPSMLLMSPPNMGSMEPNRSFLPSMGEMPSYLDTYAQTSDFESERINGKPKNKLPRPRNPLIDAVVAHDKSKLRKVTERVVPQIAPNLEERDSLLEQIRTRSFNLRPAVATRPSFQGPKTNLKLAAILEKANAIRQAFAGSDEDDDADSWSDS</sequence>
<dbReference type="OrthoDB" id="1929108at2759"/>
<reference evidence="4 5" key="1">
    <citation type="journal article" date="2017" name="Plant Biotechnol. J.">
        <title>A comprehensive draft genome sequence for lupin (Lupinus angustifolius), an emerging health food: insights into plant-microbe interactions and legume evolution.</title>
        <authorList>
            <person name="Hane J.K."/>
            <person name="Ming Y."/>
            <person name="Kamphuis L.G."/>
            <person name="Nelson M.N."/>
            <person name="Garg G."/>
            <person name="Atkins C.A."/>
            <person name="Bayer P.E."/>
            <person name="Bravo A."/>
            <person name="Bringans S."/>
            <person name="Cannon S."/>
            <person name="Edwards D."/>
            <person name="Foley R."/>
            <person name="Gao L.L."/>
            <person name="Harrison M.J."/>
            <person name="Huang W."/>
            <person name="Hurgobin B."/>
            <person name="Li S."/>
            <person name="Liu C.W."/>
            <person name="McGrath A."/>
            <person name="Morahan G."/>
            <person name="Murray J."/>
            <person name="Weller J."/>
            <person name="Jian J."/>
            <person name="Singh K.B."/>
        </authorList>
    </citation>
    <scope>NUCLEOTIDE SEQUENCE [LARGE SCALE GENOMIC DNA]</scope>
    <source>
        <strain evidence="5">cv. Tanjil</strain>
        <tissue evidence="4">Whole plant</tissue>
    </source>
</reference>
<feature type="region of interest" description="Disordered" evidence="3">
    <location>
        <begin position="1365"/>
        <end position="1403"/>
    </location>
</feature>
<keyword evidence="2" id="KW-0206">Cytoskeleton</keyword>
<proteinExistence type="inferred from homology"/>
<dbReference type="STRING" id="3871.A0A1J7HGM2"/>
<dbReference type="InterPro" id="IPR028288">
    <property type="entry name" value="SCAR/WAVE_fam"/>
</dbReference>
<dbReference type="GO" id="GO:0071933">
    <property type="term" value="F:Arp2/3 complex binding"/>
    <property type="evidence" value="ECO:0007669"/>
    <property type="project" value="TreeGrafter"/>
</dbReference>
<feature type="region of interest" description="Disordered" evidence="3">
    <location>
        <begin position="490"/>
        <end position="509"/>
    </location>
</feature>
<dbReference type="PANTHER" id="PTHR12902">
    <property type="entry name" value="WASP-1"/>
    <property type="match status" value="1"/>
</dbReference>
<comment type="similarity">
    <text evidence="1 2">Belongs to the SCAR/WAVE family.</text>
</comment>
<feature type="compositionally biased region" description="Polar residues" evidence="3">
    <location>
        <begin position="1386"/>
        <end position="1396"/>
    </location>
</feature>
<feature type="compositionally biased region" description="Low complexity" evidence="3">
    <location>
        <begin position="428"/>
        <end position="443"/>
    </location>
</feature>
<dbReference type="GO" id="GO:0005856">
    <property type="term" value="C:cytoskeleton"/>
    <property type="evidence" value="ECO:0007669"/>
    <property type="project" value="UniProtKB-SubCell"/>
</dbReference>
<dbReference type="Gene3D" id="1.20.5.340">
    <property type="match status" value="1"/>
</dbReference>
<evidence type="ECO:0000256" key="2">
    <source>
        <dbReference type="RuleBase" id="RU367034"/>
    </source>
</evidence>
<evidence type="ECO:0000313" key="4">
    <source>
        <dbReference type="EMBL" id="OIW00877.1"/>
    </source>
</evidence>
<feature type="region of interest" description="Disordered" evidence="3">
    <location>
        <begin position="427"/>
        <end position="479"/>
    </location>
</feature>